<name>A0ACB6Z7I9_THEGA</name>
<keyword evidence="2" id="KW-1185">Reference proteome</keyword>
<protein>
    <submittedName>
        <fullName evidence="1">Uncharacterized protein</fullName>
    </submittedName>
</protein>
<reference evidence="1" key="1">
    <citation type="submission" date="2019-10" db="EMBL/GenBank/DDBJ databases">
        <authorList>
            <consortium name="DOE Joint Genome Institute"/>
            <person name="Kuo A."/>
            <person name="Miyauchi S."/>
            <person name="Kiss E."/>
            <person name="Drula E."/>
            <person name="Kohler A."/>
            <person name="Sanchez-Garcia M."/>
            <person name="Andreopoulos B."/>
            <person name="Barry K.W."/>
            <person name="Bonito G."/>
            <person name="Buee M."/>
            <person name="Carver A."/>
            <person name="Chen C."/>
            <person name="Cichocki N."/>
            <person name="Clum A."/>
            <person name="Culley D."/>
            <person name="Crous P.W."/>
            <person name="Fauchery L."/>
            <person name="Girlanda M."/>
            <person name="Hayes R."/>
            <person name="Keri Z."/>
            <person name="Labutti K."/>
            <person name="Lipzen A."/>
            <person name="Lombard V."/>
            <person name="Magnuson J."/>
            <person name="Maillard F."/>
            <person name="Morin E."/>
            <person name="Murat C."/>
            <person name="Nolan M."/>
            <person name="Ohm R."/>
            <person name="Pangilinan J."/>
            <person name="Pereira M."/>
            <person name="Perotto S."/>
            <person name="Peter M."/>
            <person name="Riley R."/>
            <person name="Sitrit Y."/>
            <person name="Stielow B."/>
            <person name="Szollosi G."/>
            <person name="Zifcakova L."/>
            <person name="Stursova M."/>
            <person name="Spatafora J.W."/>
            <person name="Tedersoo L."/>
            <person name="Vaario L.-M."/>
            <person name="Yamada A."/>
            <person name="Yan M."/>
            <person name="Wang P."/>
            <person name="Xu J."/>
            <person name="Bruns T."/>
            <person name="Baldrian P."/>
            <person name="Vilgalys R."/>
            <person name="Henrissat B."/>
            <person name="Grigoriev I.V."/>
            <person name="Hibbett D."/>
            <person name="Nagy L.G."/>
            <person name="Martin F.M."/>
        </authorList>
    </citation>
    <scope>NUCLEOTIDE SEQUENCE</scope>
    <source>
        <strain evidence="1">P2</strain>
    </source>
</reference>
<dbReference type="EMBL" id="MU118088">
    <property type="protein sequence ID" value="KAF9645497.1"/>
    <property type="molecule type" value="Genomic_DNA"/>
</dbReference>
<sequence length="63" mass="6862">MGQGRPVPPLTLLSGGGLYGVIMSAKLTFVLRSTTFDGFNVILAQRKKCSLPSLRHALLDRVY</sequence>
<accession>A0ACB6Z7I9</accession>
<dbReference type="Proteomes" id="UP000886501">
    <property type="component" value="Unassembled WGS sequence"/>
</dbReference>
<proteinExistence type="predicted"/>
<evidence type="ECO:0000313" key="1">
    <source>
        <dbReference type="EMBL" id="KAF9645497.1"/>
    </source>
</evidence>
<organism evidence="1 2">
    <name type="scientific">Thelephora ganbajun</name>
    <name type="common">Ganba fungus</name>
    <dbReference type="NCBI Taxonomy" id="370292"/>
    <lineage>
        <taxon>Eukaryota</taxon>
        <taxon>Fungi</taxon>
        <taxon>Dikarya</taxon>
        <taxon>Basidiomycota</taxon>
        <taxon>Agaricomycotina</taxon>
        <taxon>Agaricomycetes</taxon>
        <taxon>Thelephorales</taxon>
        <taxon>Thelephoraceae</taxon>
        <taxon>Thelephora</taxon>
    </lineage>
</organism>
<reference evidence="1" key="2">
    <citation type="journal article" date="2020" name="Nat. Commun.">
        <title>Large-scale genome sequencing of mycorrhizal fungi provides insights into the early evolution of symbiotic traits.</title>
        <authorList>
            <person name="Miyauchi S."/>
            <person name="Kiss E."/>
            <person name="Kuo A."/>
            <person name="Drula E."/>
            <person name="Kohler A."/>
            <person name="Sanchez-Garcia M."/>
            <person name="Morin E."/>
            <person name="Andreopoulos B."/>
            <person name="Barry K.W."/>
            <person name="Bonito G."/>
            <person name="Buee M."/>
            <person name="Carver A."/>
            <person name="Chen C."/>
            <person name="Cichocki N."/>
            <person name="Clum A."/>
            <person name="Culley D."/>
            <person name="Crous P.W."/>
            <person name="Fauchery L."/>
            <person name="Girlanda M."/>
            <person name="Hayes R.D."/>
            <person name="Keri Z."/>
            <person name="LaButti K."/>
            <person name="Lipzen A."/>
            <person name="Lombard V."/>
            <person name="Magnuson J."/>
            <person name="Maillard F."/>
            <person name="Murat C."/>
            <person name="Nolan M."/>
            <person name="Ohm R.A."/>
            <person name="Pangilinan J."/>
            <person name="Pereira M.F."/>
            <person name="Perotto S."/>
            <person name="Peter M."/>
            <person name="Pfister S."/>
            <person name="Riley R."/>
            <person name="Sitrit Y."/>
            <person name="Stielow J.B."/>
            <person name="Szollosi G."/>
            <person name="Zifcakova L."/>
            <person name="Stursova M."/>
            <person name="Spatafora J.W."/>
            <person name="Tedersoo L."/>
            <person name="Vaario L.M."/>
            <person name="Yamada A."/>
            <person name="Yan M."/>
            <person name="Wang P."/>
            <person name="Xu J."/>
            <person name="Bruns T."/>
            <person name="Baldrian P."/>
            <person name="Vilgalys R."/>
            <person name="Dunand C."/>
            <person name="Henrissat B."/>
            <person name="Grigoriev I.V."/>
            <person name="Hibbett D."/>
            <person name="Nagy L.G."/>
            <person name="Martin F.M."/>
        </authorList>
    </citation>
    <scope>NUCLEOTIDE SEQUENCE</scope>
    <source>
        <strain evidence="1">P2</strain>
    </source>
</reference>
<comment type="caution">
    <text evidence="1">The sequence shown here is derived from an EMBL/GenBank/DDBJ whole genome shotgun (WGS) entry which is preliminary data.</text>
</comment>
<evidence type="ECO:0000313" key="2">
    <source>
        <dbReference type="Proteomes" id="UP000886501"/>
    </source>
</evidence>
<gene>
    <name evidence="1" type="ORF">BDM02DRAFT_3120094</name>
</gene>